<organism evidence="1 2">
    <name type="scientific">Rhabditophanes sp. KR3021</name>
    <dbReference type="NCBI Taxonomy" id="114890"/>
    <lineage>
        <taxon>Eukaryota</taxon>
        <taxon>Metazoa</taxon>
        <taxon>Ecdysozoa</taxon>
        <taxon>Nematoda</taxon>
        <taxon>Chromadorea</taxon>
        <taxon>Rhabditida</taxon>
        <taxon>Tylenchina</taxon>
        <taxon>Panagrolaimomorpha</taxon>
        <taxon>Strongyloidoidea</taxon>
        <taxon>Alloionematidae</taxon>
        <taxon>Rhabditophanes</taxon>
    </lineage>
</organism>
<dbReference type="WBParaSite" id="RSKR_0000601700.1">
    <property type="protein sequence ID" value="RSKR_0000601700.1"/>
    <property type="gene ID" value="RSKR_0000601700"/>
</dbReference>
<accession>A0AC35TZW6</accession>
<sequence>MSYLISNSRQQTPSRDKTTPVREQKHESQSASNSGTLLSKFGTFGRKKKPVAQEQAEDGQHNRSHTQQRGPGGERDDDADSLILEKEGKEALDSPAFLLQREYDMDEGEQRRFMTLDSKEDPRVKEIFELIKHWLNQELAEERIVVKSLTEDMYDGQIFQKLIEKLANIKIEVPEVCQSEIGQKQKMQIIVNEINSQLGGSVKEICWTSEQIHQKDLLAIVQLLIQMALFYRAPIRFPEDVNAQVLIAAKKDGRIMTGYQTEQLTTVQKELAPKGERDAFDTLFDYGPDKLAHVKSSLVAFCNRHLNKINLEVTDLDYQFQDGVFLILMMGLLEGYFVPLHSFHLQVSKQEQKMKNVEFAFFLMLEAGMPKPKSRVADIVNGDVKSTLRVLHSLFTKYKHV</sequence>
<protein>
    <submittedName>
        <fullName evidence="2">Calponin-homology (CH) domain-containing protein</fullName>
    </submittedName>
</protein>
<dbReference type="Proteomes" id="UP000095286">
    <property type="component" value="Unplaced"/>
</dbReference>
<reference evidence="2" key="1">
    <citation type="submission" date="2016-11" db="UniProtKB">
        <authorList>
            <consortium name="WormBaseParasite"/>
        </authorList>
    </citation>
    <scope>IDENTIFICATION</scope>
    <source>
        <strain evidence="2">KR3021</strain>
    </source>
</reference>
<evidence type="ECO:0000313" key="2">
    <source>
        <dbReference type="WBParaSite" id="RSKR_0000601700.1"/>
    </source>
</evidence>
<proteinExistence type="predicted"/>
<name>A0AC35TZW6_9BILA</name>
<evidence type="ECO:0000313" key="1">
    <source>
        <dbReference type="Proteomes" id="UP000095286"/>
    </source>
</evidence>